<reference evidence="3" key="1">
    <citation type="journal article" date="2019" name="Int. J. Syst. Evol. Microbiol.">
        <title>The Global Catalogue of Microorganisms (GCM) 10K type strain sequencing project: providing services to taxonomists for standard genome sequencing and annotation.</title>
        <authorList>
            <consortium name="The Broad Institute Genomics Platform"/>
            <consortium name="The Broad Institute Genome Sequencing Center for Infectious Disease"/>
            <person name="Wu L."/>
            <person name="Ma J."/>
        </authorList>
    </citation>
    <scope>NUCLEOTIDE SEQUENCE [LARGE SCALE GENOMIC DNA]</scope>
    <source>
        <strain evidence="3">KCTC 42805</strain>
    </source>
</reference>
<comment type="caution">
    <text evidence="2">The sequence shown here is derived from an EMBL/GenBank/DDBJ whole genome shotgun (WGS) entry which is preliminary data.</text>
</comment>
<name>A0ABW5M6Q2_9BACT</name>
<dbReference type="PROSITE" id="PS51257">
    <property type="entry name" value="PROKAR_LIPOPROTEIN"/>
    <property type="match status" value="1"/>
</dbReference>
<dbReference type="EMBL" id="JBHULN010000010">
    <property type="protein sequence ID" value="MFD2572359.1"/>
    <property type="molecule type" value="Genomic_DNA"/>
</dbReference>
<keyword evidence="3" id="KW-1185">Reference proteome</keyword>
<dbReference type="Proteomes" id="UP001597469">
    <property type="component" value="Unassembled WGS sequence"/>
</dbReference>
<accession>A0ABW5M6Q2</accession>
<organism evidence="2 3">
    <name type="scientific">Spirosoma soli</name>
    <dbReference type="NCBI Taxonomy" id="1770529"/>
    <lineage>
        <taxon>Bacteria</taxon>
        <taxon>Pseudomonadati</taxon>
        <taxon>Bacteroidota</taxon>
        <taxon>Cytophagia</taxon>
        <taxon>Cytophagales</taxon>
        <taxon>Cytophagaceae</taxon>
        <taxon>Spirosoma</taxon>
    </lineage>
</organism>
<feature type="signal peptide" evidence="1">
    <location>
        <begin position="1"/>
        <end position="25"/>
    </location>
</feature>
<gene>
    <name evidence="2" type="ORF">ACFSUS_17095</name>
</gene>
<evidence type="ECO:0000256" key="1">
    <source>
        <dbReference type="SAM" id="SignalP"/>
    </source>
</evidence>
<dbReference type="RefSeq" id="WP_381524673.1">
    <property type="nucleotide sequence ID" value="NZ_JBHULN010000010.1"/>
</dbReference>
<protein>
    <recommendedName>
        <fullName evidence="4">Lipocalin-like domain-containing protein</fullName>
    </recommendedName>
</protein>
<proteinExistence type="predicted"/>
<evidence type="ECO:0008006" key="4">
    <source>
        <dbReference type="Google" id="ProtNLM"/>
    </source>
</evidence>
<evidence type="ECO:0000313" key="2">
    <source>
        <dbReference type="EMBL" id="MFD2572359.1"/>
    </source>
</evidence>
<evidence type="ECO:0000313" key="3">
    <source>
        <dbReference type="Proteomes" id="UP001597469"/>
    </source>
</evidence>
<keyword evidence="1" id="KW-0732">Signal</keyword>
<feature type="chain" id="PRO_5045576552" description="Lipocalin-like domain-containing protein" evidence="1">
    <location>
        <begin position="26"/>
        <end position="148"/>
    </location>
</feature>
<sequence>MRKNYFTAFLLALSFLGLLTGCGGSKTPPLSERIAKVWTARVVNYGTNTVYTRGATSNVQNYANYKLDLSKPPTVEYTELDNNKFVGQYSVQGDTRLILTNLNPSPTGDNGTIEFKIDGISDNELKITRTTASVKTGNTINSYTLSNP</sequence>